<evidence type="ECO:0000256" key="4">
    <source>
        <dbReference type="ARBA" id="ARBA00023163"/>
    </source>
</evidence>
<dbReference type="Gene3D" id="3.40.190.10">
    <property type="entry name" value="Periplasmic binding protein-like II"/>
    <property type="match status" value="2"/>
</dbReference>
<dbReference type="PANTHER" id="PTHR30118:SF6">
    <property type="entry name" value="HTH-TYPE TRANSCRIPTIONAL REGULATOR LEUO"/>
    <property type="match status" value="1"/>
</dbReference>
<sequence>MLDKPSVLSHNKTSQPNQPGTESTLRGVDLNLLTVFDAVMQEQNITRAAQHLNMSQPAVSNAVSRLKTMFNDELFMRQGRGIQPTLRARQLYAPVHQALQLIRNELPGTAFTPEFSDRQFTIAICNPCDARFAPDILKVMAEKAPNVLITMDAESSTGVEDKLHYRELDFSINYTCLTDSGFASEELFEDEIVVIASRSHSRIDGSITVEELEEERHATLSEQKGDHSFVDQAYRNINCNIAYKGSSLGNILYVVEQSDLITLAPRSLIDSWYNRDQLQVLDFPLSDNSIKAYLSWHESSERDKGHTWMRQRLTEICRKSLV</sequence>
<reference evidence="7 8" key="1">
    <citation type="submission" date="2018-05" db="EMBL/GenBank/DDBJ databases">
        <title>Vibrio limimaris sp. nov., isolated from marine sediment.</title>
        <authorList>
            <person name="Li C.-M."/>
        </authorList>
    </citation>
    <scope>NUCLEOTIDE SEQUENCE [LARGE SCALE GENOMIC DNA]</scope>
    <source>
        <strain evidence="7 8">E4404</strain>
    </source>
</reference>
<dbReference type="SUPFAM" id="SSF46785">
    <property type="entry name" value="Winged helix' DNA-binding domain"/>
    <property type="match status" value="1"/>
</dbReference>
<dbReference type="Proteomes" id="UP000245362">
    <property type="component" value="Unassembled WGS sequence"/>
</dbReference>
<gene>
    <name evidence="7" type="ORF">DI392_17800</name>
</gene>
<dbReference type="Pfam" id="PF03466">
    <property type="entry name" value="LysR_substrate"/>
    <property type="match status" value="1"/>
</dbReference>
<proteinExistence type="inferred from homology"/>
<dbReference type="GO" id="GO:0003677">
    <property type="term" value="F:DNA binding"/>
    <property type="evidence" value="ECO:0007669"/>
    <property type="project" value="UniProtKB-KW"/>
</dbReference>
<dbReference type="OrthoDB" id="8720143at2"/>
<dbReference type="Gene3D" id="1.10.10.10">
    <property type="entry name" value="Winged helix-like DNA-binding domain superfamily/Winged helix DNA-binding domain"/>
    <property type="match status" value="1"/>
</dbReference>
<dbReference type="InterPro" id="IPR036390">
    <property type="entry name" value="WH_DNA-bd_sf"/>
</dbReference>
<comment type="caution">
    <text evidence="7">The sequence shown here is derived from an EMBL/GenBank/DDBJ whole genome shotgun (WGS) entry which is preliminary data.</text>
</comment>
<evidence type="ECO:0000313" key="7">
    <source>
        <dbReference type="EMBL" id="PWI32034.1"/>
    </source>
</evidence>
<dbReference type="EMBL" id="QFWT01000012">
    <property type="protein sequence ID" value="PWI32034.1"/>
    <property type="molecule type" value="Genomic_DNA"/>
</dbReference>
<evidence type="ECO:0000256" key="3">
    <source>
        <dbReference type="ARBA" id="ARBA00023125"/>
    </source>
</evidence>
<dbReference type="InterPro" id="IPR036388">
    <property type="entry name" value="WH-like_DNA-bd_sf"/>
</dbReference>
<dbReference type="NCBIfam" id="NF007063">
    <property type="entry name" value="PRK09508.1"/>
    <property type="match status" value="1"/>
</dbReference>
<evidence type="ECO:0000259" key="6">
    <source>
        <dbReference type="PROSITE" id="PS50931"/>
    </source>
</evidence>
<name>A0A2U3B5N8_9VIBR</name>
<dbReference type="PROSITE" id="PS50931">
    <property type="entry name" value="HTH_LYSR"/>
    <property type="match status" value="1"/>
</dbReference>
<dbReference type="Pfam" id="PF00126">
    <property type="entry name" value="HTH_1"/>
    <property type="match status" value="1"/>
</dbReference>
<comment type="similarity">
    <text evidence="1">Belongs to the LysR transcriptional regulatory family.</text>
</comment>
<dbReference type="PRINTS" id="PR00039">
    <property type="entry name" value="HTHLYSR"/>
</dbReference>
<evidence type="ECO:0000313" key="8">
    <source>
        <dbReference type="Proteomes" id="UP000245362"/>
    </source>
</evidence>
<evidence type="ECO:0000256" key="2">
    <source>
        <dbReference type="ARBA" id="ARBA00023015"/>
    </source>
</evidence>
<dbReference type="PANTHER" id="PTHR30118">
    <property type="entry name" value="HTH-TYPE TRANSCRIPTIONAL REGULATOR LEUO-RELATED"/>
    <property type="match status" value="1"/>
</dbReference>
<evidence type="ECO:0000256" key="1">
    <source>
        <dbReference type="ARBA" id="ARBA00009437"/>
    </source>
</evidence>
<feature type="domain" description="HTH lysR-type" evidence="6">
    <location>
        <begin position="28"/>
        <end position="85"/>
    </location>
</feature>
<organism evidence="7 8">
    <name type="scientific">Vibrio albus</name>
    <dbReference type="NCBI Taxonomy" id="2200953"/>
    <lineage>
        <taxon>Bacteria</taxon>
        <taxon>Pseudomonadati</taxon>
        <taxon>Pseudomonadota</taxon>
        <taxon>Gammaproteobacteria</taxon>
        <taxon>Vibrionales</taxon>
        <taxon>Vibrionaceae</taxon>
        <taxon>Vibrio</taxon>
    </lineage>
</organism>
<dbReference type="InterPro" id="IPR005119">
    <property type="entry name" value="LysR_subst-bd"/>
</dbReference>
<keyword evidence="3" id="KW-0238">DNA-binding</keyword>
<accession>A0A2U3B5N8</accession>
<feature type="region of interest" description="Disordered" evidence="5">
    <location>
        <begin position="1"/>
        <end position="24"/>
    </location>
</feature>
<dbReference type="InterPro" id="IPR000847">
    <property type="entry name" value="LysR_HTH_N"/>
</dbReference>
<dbReference type="RefSeq" id="WP_109321045.1">
    <property type="nucleotide sequence ID" value="NZ_QFWT01000012.1"/>
</dbReference>
<keyword evidence="4" id="KW-0804">Transcription</keyword>
<dbReference type="GO" id="GO:0003700">
    <property type="term" value="F:DNA-binding transcription factor activity"/>
    <property type="evidence" value="ECO:0007669"/>
    <property type="project" value="InterPro"/>
</dbReference>
<feature type="compositionally biased region" description="Polar residues" evidence="5">
    <location>
        <begin position="8"/>
        <end position="24"/>
    </location>
</feature>
<keyword evidence="8" id="KW-1185">Reference proteome</keyword>
<dbReference type="AlphaFoldDB" id="A0A2U3B5N8"/>
<dbReference type="InterPro" id="IPR050389">
    <property type="entry name" value="LysR-type_TF"/>
</dbReference>
<dbReference type="SUPFAM" id="SSF53850">
    <property type="entry name" value="Periplasmic binding protein-like II"/>
    <property type="match status" value="1"/>
</dbReference>
<evidence type="ECO:0000256" key="5">
    <source>
        <dbReference type="SAM" id="MobiDB-lite"/>
    </source>
</evidence>
<protein>
    <submittedName>
        <fullName evidence="7">Transcriptional regulator LeuO</fullName>
    </submittedName>
</protein>
<keyword evidence="2" id="KW-0805">Transcription regulation</keyword>